<dbReference type="EMBL" id="AFNW01000062">
    <property type="protein sequence ID" value="EKJ77213.1"/>
    <property type="molecule type" value="Genomic_DNA"/>
</dbReference>
<protein>
    <submittedName>
        <fullName evidence="1">Uncharacterized protein</fullName>
    </submittedName>
</protein>
<keyword evidence="2" id="KW-1185">Reference proteome</keyword>
<accession>K3VT17</accession>
<comment type="caution">
    <text evidence="1">The sequence shown here is derived from an EMBL/GenBank/DDBJ whole genome shotgun (WGS) entry which is preliminary data.</text>
</comment>
<name>K3VT17_FUSPC</name>
<reference evidence="1 2" key="1">
    <citation type="journal article" date="2012" name="PLoS Pathog.">
        <title>Comparative pathogenomics reveals horizontally acquired novel virulence genes in fungi infecting cereal hosts.</title>
        <authorList>
            <person name="Gardiner D.M."/>
            <person name="McDonald M.C."/>
            <person name="Covarelli L."/>
            <person name="Solomon P.S."/>
            <person name="Rusu A.G."/>
            <person name="Marshall M."/>
            <person name="Kazan K."/>
            <person name="Chakraborty S."/>
            <person name="McDonald B.A."/>
            <person name="Manners J.M."/>
        </authorList>
    </citation>
    <scope>NUCLEOTIDE SEQUENCE [LARGE SCALE GENOMIC DNA]</scope>
    <source>
        <strain evidence="1 2">CS3096</strain>
    </source>
</reference>
<dbReference type="GeneID" id="20361282"/>
<proteinExistence type="predicted"/>
<dbReference type="AlphaFoldDB" id="K3VT17"/>
<dbReference type="Proteomes" id="UP000007978">
    <property type="component" value="Chromosome 1"/>
</dbReference>
<evidence type="ECO:0000313" key="2">
    <source>
        <dbReference type="Proteomes" id="UP000007978"/>
    </source>
</evidence>
<evidence type="ECO:0000313" key="1">
    <source>
        <dbReference type="EMBL" id="EKJ77213.1"/>
    </source>
</evidence>
<sequence>KISFTYKVKYKRNKLKEIIVIIVKI</sequence>
<dbReference type="RefSeq" id="XP_061844454.1">
    <property type="nucleotide sequence ID" value="XM_061988434.1"/>
</dbReference>
<gene>
    <name evidence="1" type="ORF">FPSE_02663</name>
</gene>
<feature type="non-terminal residue" evidence="1">
    <location>
        <position position="1"/>
    </location>
</feature>
<organism evidence="1 2">
    <name type="scientific">Fusarium pseudograminearum (strain CS3096)</name>
    <name type="common">Wheat and barley crown-rot fungus</name>
    <dbReference type="NCBI Taxonomy" id="1028729"/>
    <lineage>
        <taxon>Eukaryota</taxon>
        <taxon>Fungi</taxon>
        <taxon>Dikarya</taxon>
        <taxon>Ascomycota</taxon>
        <taxon>Pezizomycotina</taxon>
        <taxon>Sordariomycetes</taxon>
        <taxon>Hypocreomycetidae</taxon>
        <taxon>Hypocreales</taxon>
        <taxon>Nectriaceae</taxon>
        <taxon>Fusarium</taxon>
    </lineage>
</organism>